<keyword evidence="1" id="KW-0732">Signal</keyword>
<comment type="caution">
    <text evidence="2">The sequence shown here is derived from an EMBL/GenBank/DDBJ whole genome shotgun (WGS) entry which is preliminary data.</text>
</comment>
<dbReference type="EMBL" id="JADFTS010000007">
    <property type="protein sequence ID" value="KAF9596687.1"/>
    <property type="molecule type" value="Genomic_DNA"/>
</dbReference>
<feature type="chain" id="PRO_5032283060" evidence="1">
    <location>
        <begin position="24"/>
        <end position="92"/>
    </location>
</feature>
<name>A0A835HEA2_9MAGN</name>
<dbReference type="AlphaFoldDB" id="A0A835HEA2"/>
<gene>
    <name evidence="2" type="ORF">IFM89_012886</name>
</gene>
<dbReference type="PANTHER" id="PTHR33181:SF15">
    <property type="entry name" value="PROTEIN FAR1-RELATED SEQUENCE"/>
    <property type="match status" value="1"/>
</dbReference>
<evidence type="ECO:0000313" key="3">
    <source>
        <dbReference type="Proteomes" id="UP000631114"/>
    </source>
</evidence>
<dbReference type="Proteomes" id="UP000631114">
    <property type="component" value="Unassembled WGS sequence"/>
</dbReference>
<proteinExistence type="predicted"/>
<accession>A0A835HEA2</accession>
<dbReference type="OrthoDB" id="1620383at2759"/>
<evidence type="ECO:0000256" key="1">
    <source>
        <dbReference type="SAM" id="SignalP"/>
    </source>
</evidence>
<feature type="signal peptide" evidence="1">
    <location>
        <begin position="1"/>
        <end position="23"/>
    </location>
</feature>
<keyword evidence="3" id="KW-1185">Reference proteome</keyword>
<evidence type="ECO:0000313" key="2">
    <source>
        <dbReference type="EMBL" id="KAF9596687.1"/>
    </source>
</evidence>
<dbReference type="PANTHER" id="PTHR33181">
    <property type="entry name" value="OS01G0778500 PROTEIN"/>
    <property type="match status" value="1"/>
</dbReference>
<sequence>MECRGWWWRKNTFLLSTKRLVLNITSRLTQKTKGRRHGLVNLYKDMESCSEYGDIQVMWEMLHSAHPSNIKNNTNHSNNKRSSQWRFCFRPT</sequence>
<organism evidence="2 3">
    <name type="scientific">Coptis chinensis</name>
    <dbReference type="NCBI Taxonomy" id="261450"/>
    <lineage>
        <taxon>Eukaryota</taxon>
        <taxon>Viridiplantae</taxon>
        <taxon>Streptophyta</taxon>
        <taxon>Embryophyta</taxon>
        <taxon>Tracheophyta</taxon>
        <taxon>Spermatophyta</taxon>
        <taxon>Magnoliopsida</taxon>
        <taxon>Ranunculales</taxon>
        <taxon>Ranunculaceae</taxon>
        <taxon>Coptidoideae</taxon>
        <taxon>Coptis</taxon>
    </lineage>
</organism>
<protein>
    <submittedName>
        <fullName evidence="2">Uncharacterized protein</fullName>
    </submittedName>
</protein>
<reference evidence="2 3" key="1">
    <citation type="submission" date="2020-10" db="EMBL/GenBank/DDBJ databases">
        <title>The Coptis chinensis genome and diversification of protoberbering-type alkaloids.</title>
        <authorList>
            <person name="Wang B."/>
            <person name="Shu S."/>
            <person name="Song C."/>
            <person name="Liu Y."/>
        </authorList>
    </citation>
    <scope>NUCLEOTIDE SEQUENCE [LARGE SCALE GENOMIC DNA]</scope>
    <source>
        <strain evidence="2">HL-2020</strain>
        <tissue evidence="2">Leaf</tissue>
    </source>
</reference>